<gene>
    <name evidence="1" type="ORF">Amon01_000060800</name>
</gene>
<protein>
    <submittedName>
        <fullName evidence="1">Unnamed protein product</fullName>
    </submittedName>
</protein>
<dbReference type="EMBL" id="BSXU01000166">
    <property type="protein sequence ID" value="GMG19621.1"/>
    <property type="molecule type" value="Genomic_DNA"/>
</dbReference>
<dbReference type="Proteomes" id="UP001165063">
    <property type="component" value="Unassembled WGS sequence"/>
</dbReference>
<organism evidence="1 2">
    <name type="scientific">Ambrosiozyma monospora</name>
    <name type="common">Yeast</name>
    <name type="synonym">Endomycopsis monosporus</name>
    <dbReference type="NCBI Taxonomy" id="43982"/>
    <lineage>
        <taxon>Eukaryota</taxon>
        <taxon>Fungi</taxon>
        <taxon>Dikarya</taxon>
        <taxon>Ascomycota</taxon>
        <taxon>Saccharomycotina</taxon>
        <taxon>Pichiomycetes</taxon>
        <taxon>Pichiales</taxon>
        <taxon>Pichiaceae</taxon>
        <taxon>Ambrosiozyma</taxon>
    </lineage>
</organism>
<comment type="caution">
    <text evidence="1">The sequence shown here is derived from an EMBL/GenBank/DDBJ whole genome shotgun (WGS) entry which is preliminary data.</text>
</comment>
<name>A0A9W7DDS5_AMBMO</name>
<accession>A0A9W7DDS5</accession>
<evidence type="ECO:0000313" key="1">
    <source>
        <dbReference type="EMBL" id="GMG19621.1"/>
    </source>
</evidence>
<keyword evidence="2" id="KW-1185">Reference proteome</keyword>
<proteinExistence type="predicted"/>
<sequence length="164" mass="18979">MNPRSETKFFYIRIICLRFRQLNSKINCKCNRIVNHGILHLGMMMVKLVDDKTKTSVVLVIAFLYCPKAGGSFLSECKLISLNVDFRRVEGRPYIYFGDKREYRMSLIQHTQTPLFPNDYVVNPFDPDGNADTVSNFVVRGHVHSDFVYIKNRNLLESAEHGTI</sequence>
<reference evidence="1" key="1">
    <citation type="submission" date="2023-04" db="EMBL/GenBank/DDBJ databases">
        <title>Ambrosiozyma monospora NBRC 1965.</title>
        <authorList>
            <person name="Ichikawa N."/>
            <person name="Sato H."/>
            <person name="Tonouchi N."/>
        </authorList>
    </citation>
    <scope>NUCLEOTIDE SEQUENCE</scope>
    <source>
        <strain evidence="1">NBRC 1965</strain>
    </source>
</reference>
<dbReference type="AlphaFoldDB" id="A0A9W7DDS5"/>
<evidence type="ECO:0000313" key="2">
    <source>
        <dbReference type="Proteomes" id="UP001165063"/>
    </source>
</evidence>